<evidence type="ECO:0000313" key="3">
    <source>
        <dbReference type="Proteomes" id="UP000790580"/>
    </source>
</evidence>
<dbReference type="PROSITE" id="PS50075">
    <property type="entry name" value="CARRIER"/>
    <property type="match status" value="1"/>
</dbReference>
<evidence type="ECO:0000259" key="1">
    <source>
        <dbReference type="PROSITE" id="PS50075"/>
    </source>
</evidence>
<evidence type="ECO:0000313" key="2">
    <source>
        <dbReference type="EMBL" id="MBU9723237.1"/>
    </source>
</evidence>
<protein>
    <submittedName>
        <fullName evidence="2">Acyl carrier protein</fullName>
    </submittedName>
</protein>
<keyword evidence="3" id="KW-1185">Reference proteome</keyword>
<accession>A0ABS6K1B3</accession>
<dbReference type="EMBL" id="JAHQCR010000073">
    <property type="protein sequence ID" value="MBU9723237.1"/>
    <property type="molecule type" value="Genomic_DNA"/>
</dbReference>
<gene>
    <name evidence="2" type="ORF">KS407_17610</name>
</gene>
<dbReference type="InterPro" id="IPR009081">
    <property type="entry name" value="PP-bd_ACP"/>
</dbReference>
<reference evidence="2 3" key="1">
    <citation type="submission" date="2021-06" db="EMBL/GenBank/DDBJ databases">
        <title>Bacillus sp. RD4P76, an endophyte from a halophyte.</title>
        <authorList>
            <person name="Sun J.-Q."/>
        </authorList>
    </citation>
    <scope>NUCLEOTIDE SEQUENCE [LARGE SCALE GENOMIC DNA]</scope>
    <source>
        <strain evidence="2 3">JCM 17098</strain>
    </source>
</reference>
<feature type="domain" description="Carrier" evidence="1">
    <location>
        <begin position="1"/>
        <end position="80"/>
    </location>
</feature>
<name>A0ABS6K1B3_9BACI</name>
<sequence>MISLEILKERIIDILKLQIDPSSISLKTKLIMSDQLEIDSLDLVDLIVTLESEFDIDLTDLDNKNLYTVGDLLDTINSKLEDRSTGLYDDTKI</sequence>
<dbReference type="RefSeq" id="WP_176371260.1">
    <property type="nucleotide sequence ID" value="NZ_JAHQCR010000073.1"/>
</dbReference>
<organism evidence="2 3">
    <name type="scientific">Evansella alkalicola</name>
    <dbReference type="NCBI Taxonomy" id="745819"/>
    <lineage>
        <taxon>Bacteria</taxon>
        <taxon>Bacillati</taxon>
        <taxon>Bacillota</taxon>
        <taxon>Bacilli</taxon>
        <taxon>Bacillales</taxon>
        <taxon>Bacillaceae</taxon>
        <taxon>Evansella</taxon>
    </lineage>
</organism>
<proteinExistence type="predicted"/>
<dbReference type="Proteomes" id="UP000790580">
    <property type="component" value="Unassembled WGS sequence"/>
</dbReference>
<dbReference type="Gene3D" id="1.10.1200.10">
    <property type="entry name" value="ACP-like"/>
    <property type="match status" value="1"/>
</dbReference>
<dbReference type="InterPro" id="IPR036736">
    <property type="entry name" value="ACP-like_sf"/>
</dbReference>
<dbReference type="Pfam" id="PF00550">
    <property type="entry name" value="PP-binding"/>
    <property type="match status" value="1"/>
</dbReference>
<comment type="caution">
    <text evidence="2">The sequence shown here is derived from an EMBL/GenBank/DDBJ whole genome shotgun (WGS) entry which is preliminary data.</text>
</comment>
<dbReference type="SUPFAM" id="SSF47336">
    <property type="entry name" value="ACP-like"/>
    <property type="match status" value="1"/>
</dbReference>